<dbReference type="EMBL" id="CM042054">
    <property type="protein sequence ID" value="KAI3706979.1"/>
    <property type="molecule type" value="Genomic_DNA"/>
</dbReference>
<sequence>MSERRSSGRGQSSLGYLFGDSNELGQQGNDQSKVSSPPVSHSGGGQSSLGYLFGSDELLQQSNQEFKVSSPPVCVPPYGTDDMEENSPEKSLAPASKKDDHNPLPKSYIYHKVDSQNSRDFLMTARPSTRVTSVPGGDSSVGYLFGDK</sequence>
<proteinExistence type="predicted"/>
<dbReference type="Proteomes" id="UP001055879">
    <property type="component" value="Linkage Group LG08"/>
</dbReference>
<reference evidence="1 2" key="2">
    <citation type="journal article" date="2022" name="Mol. Ecol. Resour.">
        <title>The genomes of chicory, endive, great burdock and yacon provide insights into Asteraceae paleo-polyploidization history and plant inulin production.</title>
        <authorList>
            <person name="Fan W."/>
            <person name="Wang S."/>
            <person name="Wang H."/>
            <person name="Wang A."/>
            <person name="Jiang F."/>
            <person name="Liu H."/>
            <person name="Zhao H."/>
            <person name="Xu D."/>
            <person name="Zhang Y."/>
        </authorList>
    </citation>
    <scope>NUCLEOTIDE SEQUENCE [LARGE SCALE GENOMIC DNA]</scope>
    <source>
        <strain evidence="2">cv. Niubang</strain>
    </source>
</reference>
<keyword evidence="2" id="KW-1185">Reference proteome</keyword>
<organism evidence="1 2">
    <name type="scientific">Arctium lappa</name>
    <name type="common">Greater burdock</name>
    <name type="synonym">Lappa major</name>
    <dbReference type="NCBI Taxonomy" id="4217"/>
    <lineage>
        <taxon>Eukaryota</taxon>
        <taxon>Viridiplantae</taxon>
        <taxon>Streptophyta</taxon>
        <taxon>Embryophyta</taxon>
        <taxon>Tracheophyta</taxon>
        <taxon>Spermatophyta</taxon>
        <taxon>Magnoliopsida</taxon>
        <taxon>eudicotyledons</taxon>
        <taxon>Gunneridae</taxon>
        <taxon>Pentapetalae</taxon>
        <taxon>asterids</taxon>
        <taxon>campanulids</taxon>
        <taxon>Asterales</taxon>
        <taxon>Asteraceae</taxon>
        <taxon>Carduoideae</taxon>
        <taxon>Cardueae</taxon>
        <taxon>Arctiinae</taxon>
        <taxon>Arctium</taxon>
    </lineage>
</organism>
<reference evidence="2" key="1">
    <citation type="journal article" date="2022" name="Mol. Ecol. Resour.">
        <title>The genomes of chicory, endive, great burdock and yacon provide insights into Asteraceae palaeo-polyploidization history and plant inulin production.</title>
        <authorList>
            <person name="Fan W."/>
            <person name="Wang S."/>
            <person name="Wang H."/>
            <person name="Wang A."/>
            <person name="Jiang F."/>
            <person name="Liu H."/>
            <person name="Zhao H."/>
            <person name="Xu D."/>
            <person name="Zhang Y."/>
        </authorList>
    </citation>
    <scope>NUCLEOTIDE SEQUENCE [LARGE SCALE GENOMIC DNA]</scope>
    <source>
        <strain evidence="2">cv. Niubang</strain>
    </source>
</reference>
<name>A0ACB9A9S7_ARCLA</name>
<accession>A0ACB9A9S7</accession>
<evidence type="ECO:0000313" key="2">
    <source>
        <dbReference type="Proteomes" id="UP001055879"/>
    </source>
</evidence>
<gene>
    <name evidence="1" type="ORF">L6452_25111</name>
</gene>
<evidence type="ECO:0000313" key="1">
    <source>
        <dbReference type="EMBL" id="KAI3706979.1"/>
    </source>
</evidence>
<protein>
    <submittedName>
        <fullName evidence="1">Uncharacterized protein</fullName>
    </submittedName>
</protein>
<comment type="caution">
    <text evidence="1">The sequence shown here is derived from an EMBL/GenBank/DDBJ whole genome shotgun (WGS) entry which is preliminary data.</text>
</comment>